<protein>
    <submittedName>
        <fullName evidence="1">Uncharacterized protein</fullName>
    </submittedName>
</protein>
<keyword evidence="2" id="KW-1185">Reference proteome</keyword>
<organism evidence="1 2">
    <name type="scientific">Methylosinus trichosporium (strain ATCC 35070 / NCIMB 11131 / UNIQEM 75 / OB3b)</name>
    <dbReference type="NCBI Taxonomy" id="595536"/>
    <lineage>
        <taxon>Bacteria</taxon>
        <taxon>Pseudomonadati</taxon>
        <taxon>Pseudomonadota</taxon>
        <taxon>Alphaproteobacteria</taxon>
        <taxon>Hyphomicrobiales</taxon>
        <taxon>Methylocystaceae</taxon>
        <taxon>Methylosinus</taxon>
    </lineage>
</organism>
<sequence>MADIAFAHASIDWAVSNLPSFEERMQAWLKANVGVRIKQLASDRANNMLVTFDKEPPPLSFSVEAGAYINAIRSSLDILAMALACRHGMTDINKVQFPIAKSESEFSAGKYKGADLIKWLPALERQKIESLKPYQGGNALLWQLHHLDIVRKHRRLVETQTRPAKLTAFGWDASDDLQQMPRLSPAELRHVNGETELGLVSKLAHESDFRISAQITITEPGCLYGHNAIVAIRWLAELARDIVDSLK</sequence>
<dbReference type="AlphaFoldDB" id="A0A2D2D0E9"/>
<dbReference type="Proteomes" id="UP000230709">
    <property type="component" value="Chromosome"/>
</dbReference>
<name>A0A2D2D0E9_METT3</name>
<evidence type="ECO:0000313" key="1">
    <source>
        <dbReference type="EMBL" id="ATQ68468.1"/>
    </source>
</evidence>
<reference evidence="2" key="1">
    <citation type="submission" date="2017-10" db="EMBL/GenBank/DDBJ databases">
        <title>Completed PacBio SMRT sequence of Methylosinus trichosporium OB3b reveals presence of a third large plasmid.</title>
        <authorList>
            <person name="Charles T.C."/>
            <person name="Lynch M.D.J."/>
            <person name="Heil J.R."/>
            <person name="Cheng J."/>
        </authorList>
    </citation>
    <scope>NUCLEOTIDE SEQUENCE [LARGE SCALE GENOMIC DNA]</scope>
    <source>
        <strain evidence="2">OB3b</strain>
    </source>
</reference>
<evidence type="ECO:0000313" key="2">
    <source>
        <dbReference type="Proteomes" id="UP000230709"/>
    </source>
</evidence>
<dbReference type="KEGG" id="mtw:CQW49_11710"/>
<gene>
    <name evidence="1" type="ORF">CQW49_11710</name>
</gene>
<dbReference type="RefSeq" id="WP_003614903.1">
    <property type="nucleotide sequence ID" value="NZ_ADVE02000001.1"/>
</dbReference>
<dbReference type="EMBL" id="CP023737">
    <property type="protein sequence ID" value="ATQ68468.1"/>
    <property type="molecule type" value="Genomic_DNA"/>
</dbReference>
<proteinExistence type="predicted"/>
<accession>A0A2D2D0E9</accession>